<dbReference type="SMR" id="G5A8Z7"/>
<dbReference type="Proteomes" id="UP000002640">
    <property type="component" value="Unassembled WGS sequence"/>
</dbReference>
<dbReference type="InParanoid" id="G5A8Z7"/>
<dbReference type="RefSeq" id="XP_009536545.1">
    <property type="nucleotide sequence ID" value="XM_009538250.1"/>
</dbReference>
<dbReference type="GeneID" id="20661142"/>
<evidence type="ECO:0000259" key="2">
    <source>
        <dbReference type="Pfam" id="PF07648"/>
    </source>
</evidence>
<dbReference type="InterPro" id="IPR002350">
    <property type="entry name" value="Kazal_dom"/>
</dbReference>
<dbReference type="KEGG" id="psoj:PHYSODRAFT_527524"/>
<sequence>MKFAIASVLASLLVAGISAEGFSCARVPYITCDSPTLQKVCASNGVTYDNICYFNKANCDNKGNKVLLVLVPSR</sequence>
<dbReference type="CDD" id="cd00104">
    <property type="entry name" value="KAZAL_FS"/>
    <property type="match status" value="1"/>
</dbReference>
<accession>G5A8Z7</accession>
<feature type="domain" description="Kazal-like" evidence="2">
    <location>
        <begin position="31"/>
        <end position="64"/>
    </location>
</feature>
<dbReference type="EMBL" id="JH159161">
    <property type="protein sequence ID" value="EGZ08373.1"/>
    <property type="molecule type" value="Genomic_DNA"/>
</dbReference>
<reference evidence="3 4" key="1">
    <citation type="journal article" date="2006" name="Science">
        <title>Phytophthora genome sequences uncover evolutionary origins and mechanisms of pathogenesis.</title>
        <authorList>
            <person name="Tyler B.M."/>
            <person name="Tripathy S."/>
            <person name="Zhang X."/>
            <person name="Dehal P."/>
            <person name="Jiang R.H."/>
            <person name="Aerts A."/>
            <person name="Arredondo F.D."/>
            <person name="Baxter L."/>
            <person name="Bensasson D."/>
            <person name="Beynon J.L."/>
            <person name="Chapman J."/>
            <person name="Damasceno C.M."/>
            <person name="Dorrance A.E."/>
            <person name="Dou D."/>
            <person name="Dickerman A.W."/>
            <person name="Dubchak I.L."/>
            <person name="Garbelotto M."/>
            <person name="Gijzen M."/>
            <person name="Gordon S.G."/>
            <person name="Govers F."/>
            <person name="Grunwald N.J."/>
            <person name="Huang W."/>
            <person name="Ivors K.L."/>
            <person name="Jones R.W."/>
            <person name="Kamoun S."/>
            <person name="Krampis K."/>
            <person name="Lamour K.H."/>
            <person name="Lee M.K."/>
            <person name="McDonald W.H."/>
            <person name="Medina M."/>
            <person name="Meijer H.J."/>
            <person name="Nordberg E.K."/>
            <person name="Maclean D.J."/>
            <person name="Ospina-Giraldo M.D."/>
            <person name="Morris P.F."/>
            <person name="Phuntumart V."/>
            <person name="Putnam N.H."/>
            <person name="Rash S."/>
            <person name="Rose J.K."/>
            <person name="Sakihama Y."/>
            <person name="Salamov A.A."/>
            <person name="Savidor A."/>
            <person name="Scheuring C.F."/>
            <person name="Smith B.M."/>
            <person name="Sobral B.W."/>
            <person name="Terry A."/>
            <person name="Torto-Alalibo T.A."/>
            <person name="Win J."/>
            <person name="Xu Z."/>
            <person name="Zhang H."/>
            <person name="Grigoriev I.V."/>
            <person name="Rokhsar D.S."/>
            <person name="Boore J.L."/>
        </authorList>
    </citation>
    <scope>NUCLEOTIDE SEQUENCE [LARGE SCALE GENOMIC DNA]</scope>
    <source>
        <strain evidence="3 4">P6497</strain>
    </source>
</reference>
<dbReference type="Pfam" id="PF07648">
    <property type="entry name" value="Kazal_2"/>
    <property type="match status" value="1"/>
</dbReference>
<evidence type="ECO:0000256" key="1">
    <source>
        <dbReference type="SAM" id="SignalP"/>
    </source>
</evidence>
<dbReference type="SUPFAM" id="SSF100895">
    <property type="entry name" value="Kazal-type serine protease inhibitors"/>
    <property type="match status" value="1"/>
</dbReference>
<evidence type="ECO:0000313" key="4">
    <source>
        <dbReference type="Proteomes" id="UP000002640"/>
    </source>
</evidence>
<dbReference type="InterPro" id="IPR036058">
    <property type="entry name" value="Kazal_dom_sf"/>
</dbReference>
<organism evidence="3 4">
    <name type="scientific">Phytophthora sojae (strain P6497)</name>
    <name type="common">Soybean stem and root rot agent</name>
    <name type="synonym">Phytophthora megasperma f. sp. glycines</name>
    <dbReference type="NCBI Taxonomy" id="1094619"/>
    <lineage>
        <taxon>Eukaryota</taxon>
        <taxon>Sar</taxon>
        <taxon>Stramenopiles</taxon>
        <taxon>Oomycota</taxon>
        <taxon>Peronosporomycetes</taxon>
        <taxon>Peronosporales</taxon>
        <taxon>Peronosporaceae</taxon>
        <taxon>Phytophthora</taxon>
    </lineage>
</organism>
<keyword evidence="1" id="KW-0732">Signal</keyword>
<evidence type="ECO:0000313" key="3">
    <source>
        <dbReference type="EMBL" id="EGZ08373.1"/>
    </source>
</evidence>
<name>G5A8Z7_PHYSP</name>
<gene>
    <name evidence="3" type="ORF">PHYSODRAFT_527524</name>
</gene>
<dbReference type="Gene3D" id="3.30.60.30">
    <property type="match status" value="1"/>
</dbReference>
<proteinExistence type="predicted"/>
<feature type="signal peptide" evidence="1">
    <location>
        <begin position="1"/>
        <end position="19"/>
    </location>
</feature>
<dbReference type="AlphaFoldDB" id="G5A8Z7"/>
<protein>
    <recommendedName>
        <fullName evidence="2">Kazal-like domain-containing protein</fullName>
    </recommendedName>
</protein>
<feature type="chain" id="PRO_5003473110" description="Kazal-like domain-containing protein" evidence="1">
    <location>
        <begin position="20"/>
        <end position="74"/>
    </location>
</feature>
<keyword evidence="4" id="KW-1185">Reference proteome</keyword>